<dbReference type="Gene3D" id="3.40.50.720">
    <property type="entry name" value="NAD(P)-binding Rossmann-like Domain"/>
    <property type="match status" value="1"/>
</dbReference>
<comment type="similarity">
    <text evidence="1">Belongs to the short-chain dehydrogenases/reductases (SDR) family.</text>
</comment>
<proteinExistence type="inferred from homology"/>
<reference evidence="3 4" key="1">
    <citation type="submission" date="2023-10" db="EMBL/GenBank/DDBJ databases">
        <title>Bacteria for the degradation of biodegradable plastic PBAT(Polybutylene adipate terephthalate).</title>
        <authorList>
            <person name="Weon H.-Y."/>
            <person name="Yeon J."/>
        </authorList>
    </citation>
    <scope>NUCLEOTIDE SEQUENCE [LARGE SCALE GENOMIC DNA]</scope>
    <source>
        <strain evidence="3 4">SBD 7-3</strain>
    </source>
</reference>
<dbReference type="EMBL" id="CP136336">
    <property type="protein sequence ID" value="WOB08612.1"/>
    <property type="molecule type" value="Genomic_DNA"/>
</dbReference>
<name>A0ABZ0CUH2_9BURK</name>
<protein>
    <submittedName>
        <fullName evidence="3">SDR family oxidoreductase</fullName>
    </submittedName>
</protein>
<dbReference type="InterPro" id="IPR036291">
    <property type="entry name" value="NAD(P)-bd_dom_sf"/>
</dbReference>
<dbReference type="PRINTS" id="PR00080">
    <property type="entry name" value="SDRFAMILY"/>
</dbReference>
<dbReference type="PANTHER" id="PTHR24321:SF8">
    <property type="entry name" value="ESTRADIOL 17-BETA-DEHYDROGENASE 8-RELATED"/>
    <property type="match status" value="1"/>
</dbReference>
<evidence type="ECO:0000313" key="3">
    <source>
        <dbReference type="EMBL" id="WOB08612.1"/>
    </source>
</evidence>
<dbReference type="SUPFAM" id="SSF51735">
    <property type="entry name" value="NAD(P)-binding Rossmann-fold domains"/>
    <property type="match status" value="1"/>
</dbReference>
<organism evidence="3 4">
    <name type="scientific">Piscinibacter gummiphilus</name>
    <dbReference type="NCBI Taxonomy" id="946333"/>
    <lineage>
        <taxon>Bacteria</taxon>
        <taxon>Pseudomonadati</taxon>
        <taxon>Pseudomonadota</taxon>
        <taxon>Betaproteobacteria</taxon>
        <taxon>Burkholderiales</taxon>
        <taxon>Sphaerotilaceae</taxon>
        <taxon>Piscinibacter</taxon>
    </lineage>
</organism>
<dbReference type="PRINTS" id="PR00081">
    <property type="entry name" value="GDHRDH"/>
</dbReference>
<evidence type="ECO:0000256" key="2">
    <source>
        <dbReference type="ARBA" id="ARBA00023002"/>
    </source>
</evidence>
<dbReference type="PANTHER" id="PTHR24321">
    <property type="entry name" value="DEHYDROGENASES, SHORT CHAIN"/>
    <property type="match status" value="1"/>
</dbReference>
<gene>
    <name evidence="3" type="ORF">RXV79_00835</name>
</gene>
<dbReference type="Pfam" id="PF13561">
    <property type="entry name" value="adh_short_C2"/>
    <property type="match status" value="1"/>
</dbReference>
<keyword evidence="2" id="KW-0560">Oxidoreductase</keyword>
<evidence type="ECO:0000313" key="4">
    <source>
        <dbReference type="Proteomes" id="UP001303946"/>
    </source>
</evidence>
<evidence type="ECO:0000256" key="1">
    <source>
        <dbReference type="ARBA" id="ARBA00006484"/>
    </source>
</evidence>
<dbReference type="InterPro" id="IPR002347">
    <property type="entry name" value="SDR_fam"/>
</dbReference>
<keyword evidence="4" id="KW-1185">Reference proteome</keyword>
<dbReference type="RefSeq" id="WP_316701407.1">
    <property type="nucleotide sequence ID" value="NZ_CP136336.1"/>
</dbReference>
<accession>A0ABZ0CUH2</accession>
<dbReference type="Proteomes" id="UP001303946">
    <property type="component" value="Chromosome"/>
</dbReference>
<sequence length="263" mass="27257">MSLHPLRTSRPLAGKVILVTGGSAGIGRATAQVLAARGTVVAIADIDEAPGIATALALCEAGGRASFHRMDVRDSTQVQATLQEIVRLHGRLDGAFNNAGVLEGLFLASAEQDEITWSRVIDVNLTGVWRCMKHEIPLMLAQGGGVIVNHASVAGLYANRLVGAAYIASKHGVVGLTKAAALEYAAQGLRINAVCPGIIDETSMSEVIFGGDAEREAQVKALYPVGRVGTLAEVAEAVAWLFSDATSFITGHALPIDGGLLAA</sequence>